<dbReference type="InterPro" id="IPR012997">
    <property type="entry name" value="RplA"/>
</dbReference>
<dbReference type="RefSeq" id="WP_079654409.1">
    <property type="nucleotide sequence ID" value="NZ_LT670846.1"/>
</dbReference>
<proteinExistence type="inferred from homology"/>
<accession>A0A1M6T618</accession>
<reference evidence="6 7" key="1">
    <citation type="submission" date="2016-11" db="EMBL/GenBank/DDBJ databases">
        <authorList>
            <person name="Jaros S."/>
            <person name="Januszkiewicz K."/>
            <person name="Wedrychowicz H."/>
        </authorList>
    </citation>
    <scope>NUCLEOTIDE SEQUENCE [LARGE SCALE GENOMIC DNA]</scope>
    <source>
        <strain evidence="6 7">DSM 19557</strain>
    </source>
</reference>
<dbReference type="GO" id="GO:0008932">
    <property type="term" value="F:lytic endotransglycosylase activity"/>
    <property type="evidence" value="ECO:0007669"/>
    <property type="project" value="UniProtKB-UniRule"/>
</dbReference>
<dbReference type="GO" id="GO:0071555">
    <property type="term" value="P:cell wall organization"/>
    <property type="evidence" value="ECO:0007669"/>
    <property type="project" value="UniProtKB-KW"/>
</dbReference>
<sequence length="211" mass="24029">MIWFLFLVFISSCAVKVEEREKYLEVNCPKVIRTTARYCEYPKAFSNLVQTGSKVKVTNEENGKHITIAVFRREDVEGLCLPYRYSNYLGKDPFRARLEVERCGKEGIVRCPSYVEGYASWYGEPYHGRESAYGTVYNMMGMYAASRDLPLGTLLEVQNLENNKKVVVKVVDRGPLKDDRILDLSYGAAKELGMLGRGVIKIRAKVLRCGD</sequence>
<dbReference type="SUPFAM" id="SSF50685">
    <property type="entry name" value="Barwin-like endoglucanases"/>
    <property type="match status" value="1"/>
</dbReference>
<comment type="similarity">
    <text evidence="3 4">Belongs to the RlpA family.</text>
</comment>
<dbReference type="EC" id="4.2.2.-" evidence="3"/>
<dbReference type="AlphaFoldDB" id="A0A1M6T618"/>
<dbReference type="OrthoDB" id="9779128at2"/>
<dbReference type="InterPro" id="IPR034718">
    <property type="entry name" value="RlpA"/>
</dbReference>
<evidence type="ECO:0000313" key="6">
    <source>
        <dbReference type="EMBL" id="SHK52354.1"/>
    </source>
</evidence>
<evidence type="ECO:0000256" key="4">
    <source>
        <dbReference type="RuleBase" id="RU003495"/>
    </source>
</evidence>
<name>A0A1M6T618_9AQUI</name>
<feature type="domain" description="RlpA-like protein double-psi beta-barrel" evidence="5">
    <location>
        <begin position="116"/>
        <end position="203"/>
    </location>
</feature>
<evidence type="ECO:0000256" key="1">
    <source>
        <dbReference type="ARBA" id="ARBA00023239"/>
    </source>
</evidence>
<dbReference type="Pfam" id="PF03330">
    <property type="entry name" value="DPBB_1"/>
    <property type="match status" value="1"/>
</dbReference>
<protein>
    <recommendedName>
        <fullName evidence="3">Probable endolytic peptidoglycan transglycosylase RlpA</fullName>
        <ecNumber evidence="3">4.2.2.-</ecNumber>
    </recommendedName>
</protein>
<evidence type="ECO:0000259" key="5">
    <source>
        <dbReference type="Pfam" id="PF03330"/>
    </source>
</evidence>
<keyword evidence="7" id="KW-1185">Reference proteome</keyword>
<gene>
    <name evidence="3" type="primary">rlpA</name>
    <name evidence="6" type="ORF">SAMN05444391_1314</name>
</gene>
<keyword evidence="1 3" id="KW-0456">Lyase</keyword>
<dbReference type="PANTHER" id="PTHR34183:SF1">
    <property type="entry name" value="ENDOLYTIC PEPTIDOGLYCAN TRANSGLYCOSYLASE RLPA"/>
    <property type="match status" value="1"/>
</dbReference>
<evidence type="ECO:0000256" key="2">
    <source>
        <dbReference type="ARBA" id="ARBA00023316"/>
    </source>
</evidence>
<dbReference type="STRING" id="381751.SAMN05444391_1314"/>
<organism evidence="6 7">
    <name type="scientific">Thermocrinis minervae</name>
    <dbReference type="NCBI Taxonomy" id="381751"/>
    <lineage>
        <taxon>Bacteria</taxon>
        <taxon>Pseudomonadati</taxon>
        <taxon>Aquificota</taxon>
        <taxon>Aquificia</taxon>
        <taxon>Aquificales</taxon>
        <taxon>Aquificaceae</taxon>
        <taxon>Thermocrinis</taxon>
    </lineage>
</organism>
<comment type="function">
    <text evidence="3">Lytic transglycosylase with a strong preference for naked glycan strands that lack stem peptides.</text>
</comment>
<dbReference type="Proteomes" id="UP000189810">
    <property type="component" value="Chromosome I"/>
</dbReference>
<evidence type="ECO:0000313" key="7">
    <source>
        <dbReference type="Proteomes" id="UP000189810"/>
    </source>
</evidence>
<dbReference type="InterPro" id="IPR036908">
    <property type="entry name" value="RlpA-like_sf"/>
</dbReference>
<dbReference type="CDD" id="cd22268">
    <property type="entry name" value="DPBB_RlpA-like"/>
    <property type="match status" value="1"/>
</dbReference>
<keyword evidence="6" id="KW-0449">Lipoprotein</keyword>
<dbReference type="Gene3D" id="2.40.40.10">
    <property type="entry name" value="RlpA-like domain"/>
    <property type="match status" value="1"/>
</dbReference>
<dbReference type="PANTHER" id="PTHR34183">
    <property type="entry name" value="ENDOLYTIC PEPTIDOGLYCAN TRANSGLYCOSYLASE RLPA"/>
    <property type="match status" value="1"/>
</dbReference>
<keyword evidence="2 3" id="KW-0961">Cell wall biogenesis/degradation</keyword>
<dbReference type="GO" id="GO:0000270">
    <property type="term" value="P:peptidoglycan metabolic process"/>
    <property type="evidence" value="ECO:0007669"/>
    <property type="project" value="UniProtKB-UniRule"/>
</dbReference>
<dbReference type="InterPro" id="IPR009009">
    <property type="entry name" value="RlpA-like_DPBB"/>
</dbReference>
<dbReference type="NCBIfam" id="TIGR00413">
    <property type="entry name" value="rlpA"/>
    <property type="match status" value="1"/>
</dbReference>
<dbReference type="HAMAP" id="MF_02071">
    <property type="entry name" value="RlpA"/>
    <property type="match status" value="1"/>
</dbReference>
<dbReference type="EMBL" id="LT670846">
    <property type="protein sequence ID" value="SHK52354.1"/>
    <property type="molecule type" value="Genomic_DNA"/>
</dbReference>
<evidence type="ECO:0000256" key="3">
    <source>
        <dbReference type="HAMAP-Rule" id="MF_02071"/>
    </source>
</evidence>